<evidence type="ECO:0000313" key="1">
    <source>
        <dbReference type="EMBL" id="SQA98021.1"/>
    </source>
</evidence>
<sequence>MRNAAVLAARHAVGMVVNVTTVVNLQALRELAQGVEMAPASGSELARRLRLEHYPVLITDTGLSQQVTP</sequence>
<dbReference type="NCBIfam" id="TIGR03765">
    <property type="entry name" value="ICE_PFL_4695"/>
    <property type="match status" value="1"/>
</dbReference>
<name>A0A2X2T7K5_9ENTR</name>
<dbReference type="AlphaFoldDB" id="A0A2X2T7K5"/>
<gene>
    <name evidence="1" type="ORF">NCTC12120_01871</name>
</gene>
<dbReference type="Pfam" id="PF11072">
    <property type="entry name" value="DUF2859"/>
    <property type="match status" value="1"/>
</dbReference>
<proteinExistence type="predicted"/>
<organism evidence="1 2">
    <name type="scientific">Cedecea neteri</name>
    <dbReference type="NCBI Taxonomy" id="158822"/>
    <lineage>
        <taxon>Bacteria</taxon>
        <taxon>Pseudomonadati</taxon>
        <taxon>Pseudomonadota</taxon>
        <taxon>Gammaproteobacteria</taxon>
        <taxon>Enterobacterales</taxon>
        <taxon>Enterobacteriaceae</taxon>
        <taxon>Cedecea</taxon>
    </lineage>
</organism>
<dbReference type="Proteomes" id="UP000251197">
    <property type="component" value="Unassembled WGS sequence"/>
</dbReference>
<accession>A0A2X2T7K5</accession>
<dbReference type="EMBL" id="UAVU01000003">
    <property type="protein sequence ID" value="SQA98021.1"/>
    <property type="molecule type" value="Genomic_DNA"/>
</dbReference>
<dbReference type="InterPro" id="IPR021300">
    <property type="entry name" value="Integr_conj_element_PFL4695"/>
</dbReference>
<protein>
    <submittedName>
        <fullName evidence="1">Integrating conjugative element protein, PFL_4695 family</fullName>
    </submittedName>
</protein>
<reference evidence="1 2" key="1">
    <citation type="submission" date="2018-06" db="EMBL/GenBank/DDBJ databases">
        <authorList>
            <consortium name="Pathogen Informatics"/>
            <person name="Doyle S."/>
        </authorList>
    </citation>
    <scope>NUCLEOTIDE SEQUENCE [LARGE SCALE GENOMIC DNA]</scope>
    <source>
        <strain evidence="1 2">NCTC12120</strain>
    </source>
</reference>
<evidence type="ECO:0000313" key="2">
    <source>
        <dbReference type="Proteomes" id="UP000251197"/>
    </source>
</evidence>